<keyword evidence="2" id="KW-1133">Transmembrane helix</keyword>
<feature type="transmembrane region" description="Helical" evidence="2">
    <location>
        <begin position="35"/>
        <end position="56"/>
    </location>
</feature>
<evidence type="ECO:0000313" key="4">
    <source>
        <dbReference type="Proteomes" id="UP000078225"/>
    </source>
</evidence>
<keyword evidence="1 2" id="KW-0472">Membrane</keyword>
<keyword evidence="1" id="KW-0769">Symport</keyword>
<organism evidence="3 4">
    <name type="scientific">Mangrovibacter phragmitis</name>
    <dbReference type="NCBI Taxonomy" id="1691903"/>
    <lineage>
        <taxon>Bacteria</taxon>
        <taxon>Pseudomonadati</taxon>
        <taxon>Pseudomonadota</taxon>
        <taxon>Gammaproteobacteria</taxon>
        <taxon>Enterobacterales</taxon>
        <taxon>Enterobacteriaceae</taxon>
        <taxon>Mangrovibacter</taxon>
    </lineage>
</organism>
<feature type="transmembrane region" description="Helical" evidence="2">
    <location>
        <begin position="279"/>
        <end position="296"/>
    </location>
</feature>
<keyword evidence="1" id="KW-1003">Cell membrane</keyword>
<gene>
    <name evidence="3" type="ORF">A9B99_20630</name>
</gene>
<reference evidence="4" key="1">
    <citation type="submission" date="2016-05" db="EMBL/GenBank/DDBJ databases">
        <authorList>
            <person name="Behera P."/>
            <person name="Vaishampayan P."/>
            <person name="Singh N."/>
            <person name="Raina V."/>
            <person name="Suar M."/>
            <person name="Pattnaik A."/>
            <person name="Rastogi G."/>
        </authorList>
    </citation>
    <scope>NUCLEOTIDE SEQUENCE [LARGE SCALE GENOMIC DNA]</scope>
    <source>
        <strain evidence="4">MP23</strain>
    </source>
</reference>
<feature type="transmembrane region" description="Helical" evidence="2">
    <location>
        <begin position="431"/>
        <end position="452"/>
    </location>
</feature>
<feature type="transmembrane region" description="Helical" evidence="2">
    <location>
        <begin position="334"/>
        <end position="355"/>
    </location>
</feature>
<comment type="subcellular location">
    <subcellularLocation>
        <location evidence="1">Cell inner membrane</location>
    </subcellularLocation>
</comment>
<feature type="transmembrane region" description="Helical" evidence="2">
    <location>
        <begin position="121"/>
        <end position="143"/>
    </location>
</feature>
<dbReference type="GO" id="GO:0006101">
    <property type="term" value="P:citrate metabolic process"/>
    <property type="evidence" value="ECO:0007669"/>
    <property type="project" value="UniProtKB-UniRule"/>
</dbReference>
<feature type="transmembrane region" description="Helical" evidence="2">
    <location>
        <begin position="361"/>
        <end position="387"/>
    </location>
</feature>
<protein>
    <recommendedName>
        <fullName evidence="1">Citrate-sodium symporter</fullName>
    </recommendedName>
</protein>
<name>A0A1B7L5R2_9ENTR</name>
<dbReference type="GO" id="GO:0015293">
    <property type="term" value="F:symporter activity"/>
    <property type="evidence" value="ECO:0007669"/>
    <property type="project" value="UniProtKB-UniRule"/>
</dbReference>
<dbReference type="AlphaFoldDB" id="A0A1B7L5R2"/>
<keyword evidence="1" id="KW-0813">Transport</keyword>
<keyword evidence="4" id="KW-1185">Reference proteome</keyword>
<dbReference type="InterPro" id="IPR004679">
    <property type="entry name" value="2-OHcarboxylate_transport"/>
</dbReference>
<dbReference type="PANTHER" id="PTHR40033:SF1">
    <property type="entry name" value="CITRATE-SODIUM SYMPORTER"/>
    <property type="match status" value="1"/>
</dbReference>
<dbReference type="STRING" id="1691903.A9B99_20630"/>
<feature type="transmembrane region" description="Helical" evidence="2">
    <location>
        <begin position="155"/>
        <end position="177"/>
    </location>
</feature>
<keyword evidence="2" id="KW-0812">Transmembrane</keyword>
<keyword evidence="1" id="KW-0997">Cell inner membrane</keyword>
<comment type="caution">
    <text evidence="3">The sequence shown here is derived from an EMBL/GenBank/DDBJ whole genome shotgun (WGS) entry which is preliminary data.</text>
</comment>
<dbReference type="RefSeq" id="WP_064596589.1">
    <property type="nucleotide sequence ID" value="NZ_CP134782.1"/>
</dbReference>
<dbReference type="PANTHER" id="PTHR40033">
    <property type="entry name" value="NA(+)-MALATE SYMPORTER"/>
    <property type="match status" value="1"/>
</dbReference>
<evidence type="ECO:0000256" key="1">
    <source>
        <dbReference type="PIRNR" id="PIRNR005348"/>
    </source>
</evidence>
<feature type="transmembrane region" description="Helical" evidence="2">
    <location>
        <begin position="63"/>
        <end position="81"/>
    </location>
</feature>
<comment type="similarity">
    <text evidence="1">Belongs to the 2-hydroxycarboxylate transporter (2-HCT) (TC 2.A.24) family.</text>
</comment>
<comment type="function">
    <text evidence="1">Secondary active transporter that catalyzes the uptake of citrate across the membrane with the concomitant uptake of sodium.</text>
</comment>
<evidence type="ECO:0000256" key="2">
    <source>
        <dbReference type="SAM" id="Phobius"/>
    </source>
</evidence>
<dbReference type="Pfam" id="PF03390">
    <property type="entry name" value="2HCT"/>
    <property type="match status" value="1"/>
</dbReference>
<feature type="transmembrane region" description="Helical" evidence="2">
    <location>
        <begin position="223"/>
        <end position="241"/>
    </location>
</feature>
<dbReference type="EMBL" id="LYRP01000006">
    <property type="protein sequence ID" value="OAT77615.1"/>
    <property type="molecule type" value="Genomic_DNA"/>
</dbReference>
<feature type="transmembrane region" description="Helical" evidence="2">
    <location>
        <begin position="302"/>
        <end position="322"/>
    </location>
</feature>
<dbReference type="PIRSF" id="PIRSF005348">
    <property type="entry name" value="YxkH"/>
    <property type="match status" value="1"/>
</dbReference>
<dbReference type="Proteomes" id="UP000078225">
    <property type="component" value="Unassembled WGS sequence"/>
</dbReference>
<dbReference type="GO" id="GO:0008514">
    <property type="term" value="F:organic anion transmembrane transporter activity"/>
    <property type="evidence" value="ECO:0007669"/>
    <property type="project" value="InterPro"/>
</dbReference>
<sequence>MSTTDDSYSVPQNPDNLTQVSLKEKWWHILDTWKIGIIPLPLFVLAGLLIAVDCLGGKLPSDIVVMVATLAFFGFACGEFGKRLPVIGKMGAAAICATFIPSALVHYGLLPDVVVESTTKFYKSTNILYLYICCIIVGSIMSMNRTTLIQGFLRIFFPMLCGEVVGMVVGMGVGLALGMEPFQIFFFLILPIMAGGVGEGAIPLSIGYATLLHMDQGVALGRILPIVMLGSLTAIIIAGSLNQLGKRYPHLTGEGELMPGKNTQAAGPLTAAFSGKTDVTTIASGALLAVLLYMLGMLGHKLIGLPAPVGMLFIAVFIKLVHGVSPRLLEGSQVVYKFFQTSVTYPILFAVGVAITPWEELVHAFTFTNLLVIVSTVSALVTTGFFVGKKIGMHPIDVAIVSCCQSGQGGTGDVAILTAGNRMSLMPFAQIATRIGGAINVSLALLFLGNFLV</sequence>
<dbReference type="OrthoDB" id="8584824at2"/>
<accession>A0A1B7L5R2</accession>
<feature type="transmembrane region" description="Helical" evidence="2">
    <location>
        <begin position="184"/>
        <end position="211"/>
    </location>
</feature>
<feature type="transmembrane region" description="Helical" evidence="2">
    <location>
        <begin position="87"/>
        <end position="109"/>
    </location>
</feature>
<proteinExistence type="inferred from homology"/>
<evidence type="ECO:0000313" key="3">
    <source>
        <dbReference type="EMBL" id="OAT77615.1"/>
    </source>
</evidence>
<keyword evidence="1" id="KW-0163">Citrate utilization</keyword>
<dbReference type="GO" id="GO:0005886">
    <property type="term" value="C:plasma membrane"/>
    <property type="evidence" value="ECO:0007669"/>
    <property type="project" value="UniProtKB-SubCell"/>
</dbReference>